<dbReference type="Proteomes" id="UP000053660">
    <property type="component" value="Unassembled WGS sequence"/>
</dbReference>
<proteinExistence type="predicted"/>
<keyword evidence="1 5" id="KW-0479">Metal-binding</keyword>
<keyword evidence="2 5" id="KW-0862">Zinc</keyword>
<comment type="cofactor">
    <cofactor evidence="5">
        <name>Zn(2+)</name>
        <dbReference type="ChEBI" id="CHEBI:29105"/>
    </cofactor>
    <text evidence="5">Binds 1 zinc ion per subunit.</text>
</comment>
<evidence type="ECO:0000256" key="5">
    <source>
        <dbReference type="RuleBase" id="RU361183"/>
    </source>
</evidence>
<keyword evidence="8" id="KW-1185">Reference proteome</keyword>
<evidence type="ECO:0000256" key="2">
    <source>
        <dbReference type="ARBA" id="ARBA00022833"/>
    </source>
</evidence>
<keyword evidence="5" id="KW-0378">Hydrolase</keyword>
<sequence length="156" mass="17431">MYYGNFDKLPPEEVINYTPYEYGSYMHYGSNTFAKNGNSMIPHIPLYLRTLGSRVISFYDIKTINDHYLCNESCGASSAVCANGGEPNPRNCAACNCPSGYGGALCNQRVSDFNFLFRSLQLKIMPGSLYGSMGHLEVIYSGRNRNETKYKVNAKN</sequence>
<feature type="domain" description="Peptidase M12A" evidence="6">
    <location>
        <begin position="1"/>
        <end position="71"/>
    </location>
</feature>
<dbReference type="PRINTS" id="PR00480">
    <property type="entry name" value="ASTACIN"/>
</dbReference>
<dbReference type="PANTHER" id="PTHR10127">
    <property type="entry name" value="DISCOIDIN, CUB, EGF, LAMININ , AND ZINC METALLOPROTEASE DOMAIN CONTAINING"/>
    <property type="match status" value="1"/>
</dbReference>
<keyword evidence="5" id="KW-0645">Protease</keyword>
<gene>
    <name evidence="7" type="ORF">OESDEN_14164</name>
</gene>
<dbReference type="InterPro" id="IPR024079">
    <property type="entry name" value="MetalloPept_cat_dom_sf"/>
</dbReference>
<dbReference type="Pfam" id="PF01400">
    <property type="entry name" value="Astacin"/>
    <property type="match status" value="1"/>
</dbReference>
<comment type="caution">
    <text evidence="4">Lacks conserved residue(s) required for the propagation of feature annotation.</text>
</comment>
<dbReference type="Gene3D" id="3.40.390.10">
    <property type="entry name" value="Collagenase (Catalytic Domain)"/>
    <property type="match status" value="1"/>
</dbReference>
<dbReference type="GO" id="GO:0004222">
    <property type="term" value="F:metalloendopeptidase activity"/>
    <property type="evidence" value="ECO:0007669"/>
    <property type="project" value="UniProtKB-UniRule"/>
</dbReference>
<keyword evidence="3 5" id="KW-0482">Metalloprotease</keyword>
<organism evidence="7 8">
    <name type="scientific">Oesophagostomum dentatum</name>
    <name type="common">Nodular worm</name>
    <dbReference type="NCBI Taxonomy" id="61180"/>
    <lineage>
        <taxon>Eukaryota</taxon>
        <taxon>Metazoa</taxon>
        <taxon>Ecdysozoa</taxon>
        <taxon>Nematoda</taxon>
        <taxon>Chromadorea</taxon>
        <taxon>Rhabditida</taxon>
        <taxon>Rhabditina</taxon>
        <taxon>Rhabditomorpha</taxon>
        <taxon>Strongyloidea</taxon>
        <taxon>Strongylidae</taxon>
        <taxon>Oesophagostomum</taxon>
    </lineage>
</organism>
<dbReference type="AlphaFoldDB" id="A0A0B1SSC8"/>
<dbReference type="GO" id="GO:0006508">
    <property type="term" value="P:proteolysis"/>
    <property type="evidence" value="ECO:0007669"/>
    <property type="project" value="UniProtKB-KW"/>
</dbReference>
<name>A0A0B1SSC8_OESDE</name>
<dbReference type="PROSITE" id="PS00022">
    <property type="entry name" value="EGF_1"/>
    <property type="match status" value="1"/>
</dbReference>
<evidence type="ECO:0000313" key="8">
    <source>
        <dbReference type="Proteomes" id="UP000053660"/>
    </source>
</evidence>
<evidence type="ECO:0000313" key="7">
    <source>
        <dbReference type="EMBL" id="KHJ86095.1"/>
    </source>
</evidence>
<dbReference type="PROSITE" id="PS51864">
    <property type="entry name" value="ASTACIN"/>
    <property type="match status" value="1"/>
</dbReference>
<dbReference type="SUPFAM" id="SSF55486">
    <property type="entry name" value="Metalloproteases ('zincins'), catalytic domain"/>
    <property type="match status" value="1"/>
</dbReference>
<dbReference type="GO" id="GO:0046872">
    <property type="term" value="F:metal ion binding"/>
    <property type="evidence" value="ECO:0007669"/>
    <property type="project" value="UniProtKB-KW"/>
</dbReference>
<protein>
    <recommendedName>
        <fullName evidence="5">Metalloendopeptidase</fullName>
        <ecNumber evidence="5">3.4.24.-</ecNumber>
    </recommendedName>
</protein>
<dbReference type="PROSITE" id="PS01186">
    <property type="entry name" value="EGF_2"/>
    <property type="match status" value="1"/>
</dbReference>
<evidence type="ECO:0000256" key="3">
    <source>
        <dbReference type="ARBA" id="ARBA00023049"/>
    </source>
</evidence>
<dbReference type="EC" id="3.4.24.-" evidence="5"/>
<evidence type="ECO:0000259" key="6">
    <source>
        <dbReference type="PROSITE" id="PS51864"/>
    </source>
</evidence>
<dbReference type="EMBL" id="KN561549">
    <property type="protein sequence ID" value="KHJ86095.1"/>
    <property type="molecule type" value="Genomic_DNA"/>
</dbReference>
<dbReference type="OrthoDB" id="5843756at2759"/>
<dbReference type="InterPro" id="IPR000742">
    <property type="entry name" value="EGF"/>
</dbReference>
<evidence type="ECO:0000256" key="4">
    <source>
        <dbReference type="PROSITE-ProRule" id="PRU01211"/>
    </source>
</evidence>
<reference evidence="7 8" key="1">
    <citation type="submission" date="2014-03" db="EMBL/GenBank/DDBJ databases">
        <title>Draft genome of the hookworm Oesophagostomum dentatum.</title>
        <authorList>
            <person name="Mitreva M."/>
        </authorList>
    </citation>
    <scope>NUCLEOTIDE SEQUENCE [LARGE SCALE GENOMIC DNA]</scope>
    <source>
        <strain evidence="7 8">OD-Hann</strain>
    </source>
</reference>
<dbReference type="InterPro" id="IPR001506">
    <property type="entry name" value="Peptidase_M12A"/>
</dbReference>
<dbReference type="PANTHER" id="PTHR10127:SF831">
    <property type="entry name" value="ZINC METALLOPROTEINASE NAS-37"/>
    <property type="match status" value="1"/>
</dbReference>
<evidence type="ECO:0000256" key="1">
    <source>
        <dbReference type="ARBA" id="ARBA00022723"/>
    </source>
</evidence>
<accession>A0A0B1SSC8</accession>